<accession>S9RIY8</accession>
<feature type="coiled-coil region" evidence="1">
    <location>
        <begin position="691"/>
        <end position="753"/>
    </location>
</feature>
<dbReference type="CDD" id="cd00267">
    <property type="entry name" value="ABC_ATPase"/>
    <property type="match status" value="1"/>
</dbReference>
<dbReference type="Pfam" id="PF13555">
    <property type="entry name" value="AAA_29"/>
    <property type="match status" value="1"/>
</dbReference>
<evidence type="ECO:0000313" key="3">
    <source>
        <dbReference type="EMBL" id="EPX78070.1"/>
    </source>
</evidence>
<dbReference type="Pfam" id="PF13558">
    <property type="entry name" value="SbcC_Walker_B"/>
    <property type="match status" value="1"/>
</dbReference>
<keyword evidence="4" id="KW-1185">Reference proteome</keyword>
<dbReference type="OrthoDB" id="174137at2"/>
<feature type="region of interest" description="Disordered" evidence="2">
    <location>
        <begin position="304"/>
        <end position="336"/>
    </location>
</feature>
<feature type="compositionally biased region" description="Basic and acidic residues" evidence="2">
    <location>
        <begin position="318"/>
        <end position="330"/>
    </location>
</feature>
<dbReference type="RefSeq" id="WP_020041724.1">
    <property type="nucleotide sequence ID" value="NZ_KE557281.1"/>
</dbReference>
<evidence type="ECO:0000256" key="1">
    <source>
        <dbReference type="SAM" id="Coils"/>
    </source>
</evidence>
<gene>
    <name evidence="3" type="ORF">Salmuc_03392</name>
</gene>
<dbReference type="Proteomes" id="UP000015347">
    <property type="component" value="Unassembled WGS sequence"/>
</dbReference>
<evidence type="ECO:0000313" key="4">
    <source>
        <dbReference type="Proteomes" id="UP000015347"/>
    </source>
</evidence>
<dbReference type="SUPFAM" id="SSF52540">
    <property type="entry name" value="P-loop containing nucleoside triphosphate hydrolases"/>
    <property type="match status" value="1"/>
</dbReference>
<protein>
    <submittedName>
        <fullName evidence="3">Uncharacterized protein</fullName>
    </submittedName>
</protein>
<name>S9RIY8_9RHOB</name>
<dbReference type="HOGENOM" id="CLU_009040_1_0_5"/>
<comment type="caution">
    <text evidence="3">The sequence shown here is derived from an EMBL/GenBank/DDBJ whole genome shotgun (WGS) entry which is preliminary data.</text>
</comment>
<dbReference type="PANTHER" id="PTHR32182">
    <property type="entry name" value="DNA REPLICATION AND REPAIR PROTEIN RECF"/>
    <property type="match status" value="1"/>
</dbReference>
<dbReference type="Gene3D" id="3.40.50.300">
    <property type="entry name" value="P-loop containing nucleotide triphosphate hydrolases"/>
    <property type="match status" value="2"/>
</dbReference>
<dbReference type="GO" id="GO:0006302">
    <property type="term" value="P:double-strand break repair"/>
    <property type="evidence" value="ECO:0007669"/>
    <property type="project" value="TreeGrafter"/>
</dbReference>
<organism evidence="3 4">
    <name type="scientific">Salipiger mucosus DSM 16094</name>
    <dbReference type="NCBI Taxonomy" id="1123237"/>
    <lineage>
        <taxon>Bacteria</taxon>
        <taxon>Pseudomonadati</taxon>
        <taxon>Pseudomonadota</taxon>
        <taxon>Alphaproteobacteria</taxon>
        <taxon>Rhodobacterales</taxon>
        <taxon>Roseobacteraceae</taxon>
        <taxon>Salipiger</taxon>
    </lineage>
</organism>
<dbReference type="InterPro" id="IPR027417">
    <property type="entry name" value="P-loop_NTPase"/>
</dbReference>
<dbReference type="AlphaFoldDB" id="S9RIY8"/>
<dbReference type="GO" id="GO:0000731">
    <property type="term" value="P:DNA synthesis involved in DNA repair"/>
    <property type="evidence" value="ECO:0007669"/>
    <property type="project" value="TreeGrafter"/>
</dbReference>
<dbReference type="STRING" id="1123237.Salmuc_03392"/>
<dbReference type="PANTHER" id="PTHR32182:SF0">
    <property type="entry name" value="DNA REPLICATION AND REPAIR PROTEIN RECF"/>
    <property type="match status" value="1"/>
</dbReference>
<dbReference type="EMBL" id="APVH01000042">
    <property type="protein sequence ID" value="EPX78070.1"/>
    <property type="molecule type" value="Genomic_DNA"/>
</dbReference>
<feature type="coiled-coil region" evidence="1">
    <location>
        <begin position="424"/>
        <end position="451"/>
    </location>
</feature>
<evidence type="ECO:0000256" key="2">
    <source>
        <dbReference type="SAM" id="MobiDB-lite"/>
    </source>
</evidence>
<reference evidence="4" key="1">
    <citation type="journal article" date="2014" name="Stand. Genomic Sci.">
        <title>Genome sequence of the exopolysaccharide-producing Salipiger mucosus type strain (DSM 16094(T)), a moderately halophilic member of the Roseobacter clade.</title>
        <authorList>
            <person name="Riedel T."/>
            <person name="Spring S."/>
            <person name="Fiebig A."/>
            <person name="Petersen J."/>
            <person name="Kyrpides N.C."/>
            <person name="Goker M."/>
            <person name="Klenk H.P."/>
        </authorList>
    </citation>
    <scope>NUCLEOTIDE SEQUENCE [LARGE SCALE GENOMIC DNA]</scope>
    <source>
        <strain evidence="4">DSM 16094</strain>
    </source>
</reference>
<keyword evidence="1" id="KW-0175">Coiled coil</keyword>
<proteinExistence type="predicted"/>
<dbReference type="eggNOG" id="COG4913">
    <property type="taxonomic scope" value="Bacteria"/>
</dbReference>
<sequence length="1139" mass="127194">MYELKRISLHNWYLVDVLDIPIRDHAALIGQTGAGKSSVLDAIQTVISGNNRNVLELNAAAGAQRGRSVRDYALGCVSDVNEGKPRRERCETTLALTFHDRDLDRHMVLGLLLKAEQDLSEQTKRFIIEGCDFRIEDFVEGGAVVSHEKMLARIRAEHGEKAISFHQNSTRFVNAYLEKMRPSAPPDAKRFLRSFANALQAREMSDPTDFVRRFVLEPLPLDVAGVRSSISIWREMSAEVERIEGMASDLTTVVRKFENGFQISAMEAEIDVASHAVDQAEQEIELGRMRDEVTQLTAELASVTARQSDLESETGDLQGERDGLRQKLSENDASSELAHLDSERRLLEERKSVFRQKVELGLQPFADLRHLKSAAGIAPVAQRVAEAGAEVSRIVSGKSAEEWVSVAPEISGHLNKIKESSGCLDAIHEELEDARERVMRLRADIREHGDDGRVEPGAVLSRQVRAFLADLKDAGIEARCLPDLVTVSDQSWAFALEAILGPNREAVIVDEARLDAAFDLLYRNRNTYDGVRLIDQRRLTRMQPRVTEGSIVEIVSSGDPVIQNFLEFNVGRYARAETEEELRSLSSGIMRNGKTGSGATLRVFRDRRPILGKTAQKATQGELALEVEEKREQLEDTQATVRDLEGAQQRLRAVLMVDPEEILNSMDSLRSVLVELRSLAQRRSAISAPDTADLDERLRKIDDRLNVLKSETQELEKRRRTLDVQCGILNSKIEESQDRLLEFGRRKSEVEAEAASRVPENVSALIETSGYDVPVTTEELAEILKMPAAEASGKVAVFRERIADLRAEITRDGSANAFLVRGNNGLMAYAQKWMVEDAPLGEDSENADRFVWAHAQLDRLQNHELLQYRERLERARAEMETSLTEGLIGRIGEQFALMEEQLDSLNRRLAKYAFVGQTYQFRSAVSAQFLPIYRLVTAEIPADQSVLDVADDESLQALDALLEGEGDDVRKYEDYRNYFNFELFIEHPDPEDSTRIVSTPFSSVMGKLSGGQRQAPYYVAIAASLVSAYYPKASAGDFEGMGLMVFDEAFNKLDIPNTQRLMDLFRSLGLQVIVAAPEEKRSSLIECVDSVISVSRIPGSADVFIDSVAIGARAKERMFAENPVHQPTEAYEGTLPAGE</sequence>